<dbReference type="InterPro" id="IPR002347">
    <property type="entry name" value="SDR_fam"/>
</dbReference>
<dbReference type="PRINTS" id="PR00081">
    <property type="entry name" value="GDHRDH"/>
</dbReference>
<keyword evidence="4" id="KW-1185">Reference proteome</keyword>
<dbReference type="SUPFAM" id="SSF51735">
    <property type="entry name" value="NAD(P)-binding Rossmann-fold domains"/>
    <property type="match status" value="1"/>
</dbReference>
<keyword evidence="2" id="KW-0560">Oxidoreductase</keyword>
<reference evidence="3 4" key="1">
    <citation type="submission" date="2020-10" db="EMBL/GenBank/DDBJ databases">
        <title>Identification of Nocardia species via Next-generation sequencing and recognition of intraspecies genetic diversity.</title>
        <authorList>
            <person name="Li P."/>
            <person name="Li P."/>
            <person name="Lu B."/>
        </authorList>
    </citation>
    <scope>NUCLEOTIDE SEQUENCE [LARGE SCALE GENOMIC DNA]</scope>
    <source>
        <strain evidence="3 4">BJ06-0143</strain>
    </source>
</reference>
<accession>A0ABS0DGW5</accession>
<name>A0ABS0DGW5_9NOCA</name>
<evidence type="ECO:0000256" key="1">
    <source>
        <dbReference type="ARBA" id="ARBA00006484"/>
    </source>
</evidence>
<dbReference type="InterPro" id="IPR036291">
    <property type="entry name" value="NAD(P)-bd_dom_sf"/>
</dbReference>
<sequence length="304" mass="32168">MVASSSRYRVVCLVGLLYQANAWLLHGTRRAQVTDLKRYGPWAVIAGGSEGVGAAFATQLAEAGLNLVLVARKPGPLERTAALARESGVEVRTLSADLTDPAAVAGIIAATDDIDVGLLIYNAGANSYGSEFVLGDLARFRSVIDLNITAQLALVHHFGARMRAAGRGGLLLVGSMSGFLGGYHQTVYAGVKAFGRLFAESLWLELREHGVDVLELVLGVTRTPAMERAGLNFDVPGMRVGDPADVAREGLEHLPDGPLWIAGGNADAVAKRNGLDRAPLLLASHERMRKLFQARHTPATGSKG</sequence>
<evidence type="ECO:0000313" key="3">
    <source>
        <dbReference type="EMBL" id="MBF6357664.1"/>
    </source>
</evidence>
<organism evidence="3 4">
    <name type="scientific">Nocardia higoensis</name>
    <dbReference type="NCBI Taxonomy" id="228599"/>
    <lineage>
        <taxon>Bacteria</taxon>
        <taxon>Bacillati</taxon>
        <taxon>Actinomycetota</taxon>
        <taxon>Actinomycetes</taxon>
        <taxon>Mycobacteriales</taxon>
        <taxon>Nocardiaceae</taxon>
        <taxon>Nocardia</taxon>
    </lineage>
</organism>
<dbReference type="PANTHER" id="PTHR43899">
    <property type="entry name" value="RH59310P"/>
    <property type="match status" value="1"/>
</dbReference>
<dbReference type="Gene3D" id="3.40.50.720">
    <property type="entry name" value="NAD(P)-binding Rossmann-like Domain"/>
    <property type="match status" value="1"/>
</dbReference>
<gene>
    <name evidence="3" type="ORF">IU449_24470</name>
</gene>
<evidence type="ECO:0000313" key="4">
    <source>
        <dbReference type="Proteomes" id="UP000707731"/>
    </source>
</evidence>
<protein>
    <submittedName>
        <fullName evidence="3">SDR family NAD(P)-dependent oxidoreductase</fullName>
    </submittedName>
</protein>
<comment type="caution">
    <text evidence="3">The sequence shown here is derived from an EMBL/GenBank/DDBJ whole genome shotgun (WGS) entry which is preliminary data.</text>
</comment>
<dbReference type="Proteomes" id="UP000707731">
    <property type="component" value="Unassembled WGS sequence"/>
</dbReference>
<dbReference type="Pfam" id="PF00106">
    <property type="entry name" value="adh_short"/>
    <property type="match status" value="1"/>
</dbReference>
<dbReference type="PANTHER" id="PTHR43899:SF13">
    <property type="entry name" value="RH59310P"/>
    <property type="match status" value="1"/>
</dbReference>
<comment type="similarity">
    <text evidence="1">Belongs to the short-chain dehydrogenases/reductases (SDR) family.</text>
</comment>
<dbReference type="EMBL" id="JADLQN010000006">
    <property type="protein sequence ID" value="MBF6357664.1"/>
    <property type="molecule type" value="Genomic_DNA"/>
</dbReference>
<evidence type="ECO:0000256" key="2">
    <source>
        <dbReference type="ARBA" id="ARBA00023002"/>
    </source>
</evidence>
<proteinExistence type="inferred from homology"/>
<dbReference type="InterPro" id="IPR051019">
    <property type="entry name" value="VLCFA-Steroid_DH"/>
</dbReference>